<evidence type="ECO:0000259" key="1">
    <source>
        <dbReference type="Pfam" id="PF01548"/>
    </source>
</evidence>
<name>A0A1H5PLP8_9ACTN</name>
<dbReference type="GO" id="GO:0004803">
    <property type="term" value="F:transposase activity"/>
    <property type="evidence" value="ECO:0007669"/>
    <property type="project" value="InterPro"/>
</dbReference>
<keyword evidence="4" id="KW-1185">Reference proteome</keyword>
<dbReference type="InterPro" id="IPR002525">
    <property type="entry name" value="Transp_IS110-like_N"/>
</dbReference>
<dbReference type="PANTHER" id="PTHR33055">
    <property type="entry name" value="TRANSPOSASE FOR INSERTION SEQUENCE ELEMENT IS1111A"/>
    <property type="match status" value="1"/>
</dbReference>
<dbReference type="NCBIfam" id="NF033542">
    <property type="entry name" value="transpos_IS110"/>
    <property type="match status" value="1"/>
</dbReference>
<feature type="domain" description="Transposase IS110-like N-terminal" evidence="1">
    <location>
        <begin position="4"/>
        <end position="162"/>
    </location>
</feature>
<proteinExistence type="predicted"/>
<gene>
    <name evidence="3" type="ORF">SAMN04488561_4540</name>
</gene>
<dbReference type="GO" id="GO:0003677">
    <property type="term" value="F:DNA binding"/>
    <property type="evidence" value="ECO:0007669"/>
    <property type="project" value="InterPro"/>
</dbReference>
<dbReference type="RefSeq" id="WP_083288267.1">
    <property type="nucleotide sequence ID" value="NZ_FNUC01000004.1"/>
</dbReference>
<dbReference type="STRING" id="561176.SAMN04488561_4540"/>
<sequence length="283" mass="30639">MVTVGIDPHKQTHTAVIIDDTGRRVGQALRVPDDPASVAALLSWAGRHAAGQDVVWAVEDGRGLARRLATALVAAGQMVVWVPVRLMVAERHHTGPRGKSDPLDALAVAKAAHNPDNARYLTRHRGDEPGQEVAPLVDERDALVAERTRLINQMRWRLHELAPGLEPVSLITLKAVREVAARLATFADSTLRRVLLANCERLQRLTADINALTRELSEHTRRLSPNLLSVPGVGPVVAATILAELGDPTRVRNGAALARLAGTAPIPVWSSDTERHRLDRGGN</sequence>
<dbReference type="InterPro" id="IPR047650">
    <property type="entry name" value="Transpos_IS110"/>
</dbReference>
<feature type="domain" description="Transposase IS116/IS110/IS902 C-terminal" evidence="2">
    <location>
        <begin position="226"/>
        <end position="283"/>
    </location>
</feature>
<dbReference type="Pfam" id="PF02371">
    <property type="entry name" value="Transposase_20"/>
    <property type="match status" value="1"/>
</dbReference>
<evidence type="ECO:0000313" key="4">
    <source>
        <dbReference type="Proteomes" id="UP000181980"/>
    </source>
</evidence>
<dbReference type="EMBL" id="FNUC01000004">
    <property type="protein sequence ID" value="SEF14051.1"/>
    <property type="molecule type" value="Genomic_DNA"/>
</dbReference>
<organism evidence="3 4">
    <name type="scientific">Jiangella alba</name>
    <dbReference type="NCBI Taxonomy" id="561176"/>
    <lineage>
        <taxon>Bacteria</taxon>
        <taxon>Bacillati</taxon>
        <taxon>Actinomycetota</taxon>
        <taxon>Actinomycetes</taxon>
        <taxon>Jiangellales</taxon>
        <taxon>Jiangellaceae</taxon>
        <taxon>Jiangella</taxon>
    </lineage>
</organism>
<dbReference type="AlphaFoldDB" id="A0A1H5PLP8"/>
<protein>
    <submittedName>
        <fullName evidence="3">Transposase IS116/IS110/IS902 family protein</fullName>
    </submittedName>
</protein>
<dbReference type="PANTHER" id="PTHR33055:SF16">
    <property type="entry name" value="TRANSPOSASE FOR INSERTION SEQUENCE ELEMENT IS1547"/>
    <property type="match status" value="1"/>
</dbReference>
<evidence type="ECO:0000259" key="2">
    <source>
        <dbReference type="Pfam" id="PF02371"/>
    </source>
</evidence>
<evidence type="ECO:0000313" key="3">
    <source>
        <dbReference type="EMBL" id="SEF14051.1"/>
    </source>
</evidence>
<dbReference type="OrthoDB" id="4337860at2"/>
<dbReference type="InterPro" id="IPR003346">
    <property type="entry name" value="Transposase_20"/>
</dbReference>
<dbReference type="GO" id="GO:0006313">
    <property type="term" value="P:DNA transposition"/>
    <property type="evidence" value="ECO:0007669"/>
    <property type="project" value="InterPro"/>
</dbReference>
<dbReference type="Pfam" id="PF01548">
    <property type="entry name" value="DEDD_Tnp_IS110"/>
    <property type="match status" value="1"/>
</dbReference>
<reference evidence="4" key="1">
    <citation type="submission" date="2016-10" db="EMBL/GenBank/DDBJ databases">
        <authorList>
            <person name="Varghese N."/>
            <person name="Submissions S."/>
        </authorList>
    </citation>
    <scope>NUCLEOTIDE SEQUENCE [LARGE SCALE GENOMIC DNA]</scope>
    <source>
        <strain evidence="4">DSM 45237</strain>
    </source>
</reference>
<accession>A0A1H5PLP8</accession>
<dbReference type="Proteomes" id="UP000181980">
    <property type="component" value="Unassembled WGS sequence"/>
</dbReference>